<feature type="compositionally biased region" description="Polar residues" evidence="1">
    <location>
        <begin position="11"/>
        <end position="25"/>
    </location>
</feature>
<sequence>MDPVGHYGQNGPCTRSNDPRSSYEVNWSPRLKRPIFKVKQTPEQDLLVNQKSDVIFAKKFTWTSVRTLAMEQIGRHGQNGPFSRSNDSRSSPRDLLVTLNSDVIFTKNLHGPPLRPSIWSQLVSTDKTAYFQVQTSPE</sequence>
<accession>A0A9J5WTT5</accession>
<evidence type="ECO:0000256" key="1">
    <source>
        <dbReference type="SAM" id="MobiDB-lite"/>
    </source>
</evidence>
<protein>
    <submittedName>
        <fullName evidence="2">Uncharacterized protein</fullName>
    </submittedName>
</protein>
<feature type="region of interest" description="Disordered" evidence="1">
    <location>
        <begin position="74"/>
        <end position="93"/>
    </location>
</feature>
<organism evidence="2 3">
    <name type="scientific">Solanum commersonii</name>
    <name type="common">Commerson's wild potato</name>
    <name type="synonym">Commerson's nightshade</name>
    <dbReference type="NCBI Taxonomy" id="4109"/>
    <lineage>
        <taxon>Eukaryota</taxon>
        <taxon>Viridiplantae</taxon>
        <taxon>Streptophyta</taxon>
        <taxon>Embryophyta</taxon>
        <taxon>Tracheophyta</taxon>
        <taxon>Spermatophyta</taxon>
        <taxon>Magnoliopsida</taxon>
        <taxon>eudicotyledons</taxon>
        <taxon>Gunneridae</taxon>
        <taxon>Pentapetalae</taxon>
        <taxon>asterids</taxon>
        <taxon>lamiids</taxon>
        <taxon>Solanales</taxon>
        <taxon>Solanaceae</taxon>
        <taxon>Solanoideae</taxon>
        <taxon>Solaneae</taxon>
        <taxon>Solanum</taxon>
    </lineage>
</organism>
<name>A0A9J5WTT5_SOLCO</name>
<feature type="region of interest" description="Disordered" evidence="1">
    <location>
        <begin position="1"/>
        <end position="26"/>
    </location>
</feature>
<dbReference type="EMBL" id="JACXVP010000010">
    <property type="protein sequence ID" value="KAG5578703.1"/>
    <property type="molecule type" value="Genomic_DNA"/>
</dbReference>
<keyword evidence="3" id="KW-1185">Reference proteome</keyword>
<evidence type="ECO:0000313" key="2">
    <source>
        <dbReference type="EMBL" id="KAG5578703.1"/>
    </source>
</evidence>
<dbReference type="AlphaFoldDB" id="A0A9J5WTT5"/>
<reference evidence="2 3" key="1">
    <citation type="submission" date="2020-09" db="EMBL/GenBank/DDBJ databases">
        <title>De no assembly of potato wild relative species, Solanum commersonii.</title>
        <authorList>
            <person name="Cho K."/>
        </authorList>
    </citation>
    <scope>NUCLEOTIDE SEQUENCE [LARGE SCALE GENOMIC DNA]</scope>
    <source>
        <strain evidence="2">LZ3.2</strain>
        <tissue evidence="2">Leaf</tissue>
    </source>
</reference>
<dbReference type="Proteomes" id="UP000824120">
    <property type="component" value="Chromosome 10"/>
</dbReference>
<gene>
    <name evidence="2" type="ORF">H5410_049330</name>
</gene>
<comment type="caution">
    <text evidence="2">The sequence shown here is derived from an EMBL/GenBank/DDBJ whole genome shotgun (WGS) entry which is preliminary data.</text>
</comment>
<proteinExistence type="predicted"/>
<evidence type="ECO:0000313" key="3">
    <source>
        <dbReference type="Proteomes" id="UP000824120"/>
    </source>
</evidence>